<keyword evidence="2" id="KW-0472">Membrane</keyword>
<keyword evidence="5" id="KW-1185">Reference proteome</keyword>
<evidence type="ECO:0000256" key="2">
    <source>
        <dbReference type="SAM" id="Phobius"/>
    </source>
</evidence>
<evidence type="ECO:0000313" key="4">
    <source>
        <dbReference type="EMBL" id="GAA4254739.1"/>
    </source>
</evidence>
<feature type="compositionally biased region" description="Pro residues" evidence="1">
    <location>
        <begin position="79"/>
        <end position="90"/>
    </location>
</feature>
<feature type="domain" description="Transglycosylase SLT" evidence="3">
    <location>
        <begin position="150"/>
        <end position="243"/>
    </location>
</feature>
<dbReference type="InterPro" id="IPR008258">
    <property type="entry name" value="Transglycosylase_SLT_dom_1"/>
</dbReference>
<dbReference type="RefSeq" id="WP_345131749.1">
    <property type="nucleotide sequence ID" value="NZ_BAABAT010000019.1"/>
</dbReference>
<keyword evidence="2" id="KW-1133">Transmembrane helix</keyword>
<feature type="transmembrane region" description="Helical" evidence="2">
    <location>
        <begin position="25"/>
        <end position="46"/>
    </location>
</feature>
<proteinExistence type="predicted"/>
<name>A0ABP8DFU9_9ACTN</name>
<dbReference type="PANTHER" id="PTHR37423:SF2">
    <property type="entry name" value="MEMBRANE-BOUND LYTIC MUREIN TRANSGLYCOSYLASE C"/>
    <property type="match status" value="1"/>
</dbReference>
<comment type="caution">
    <text evidence="4">The sequence shown here is derived from an EMBL/GenBank/DDBJ whole genome shotgun (WGS) entry which is preliminary data.</text>
</comment>
<protein>
    <recommendedName>
        <fullName evidence="3">Transglycosylase SLT domain-containing protein</fullName>
    </recommendedName>
</protein>
<dbReference type="EMBL" id="BAABAT010000019">
    <property type="protein sequence ID" value="GAA4254739.1"/>
    <property type="molecule type" value="Genomic_DNA"/>
</dbReference>
<organism evidence="4 5">
    <name type="scientific">Dactylosporangium darangshiense</name>
    <dbReference type="NCBI Taxonomy" id="579108"/>
    <lineage>
        <taxon>Bacteria</taxon>
        <taxon>Bacillati</taxon>
        <taxon>Actinomycetota</taxon>
        <taxon>Actinomycetes</taxon>
        <taxon>Micromonosporales</taxon>
        <taxon>Micromonosporaceae</taxon>
        <taxon>Dactylosporangium</taxon>
    </lineage>
</organism>
<sequence length="286" mass="30615">MDDDLYEDDDTAEQERPWRRRRGGAVLLGVGLAVVLLGCGVIVNLARGVDRDTPTASTSRPARATSEAAAAAVETSSAPPSPPPAPPPTTTAPIETVEAPAPEHTTKPGCEPSRGPKQLPKSTVKGYLDTAAGTHFWGTATKAAYADILVPKRLLYAIAEQESGWQSDIKACDGGVGIMQIMPTTQTFVNGRFAKNYDCRKPSENVTLGANYLAWLIAYYGDEIAKQHKKTTANYNATNNPELLKPVISAYNWGTDGVSPNMGTFPNQAYVDSVLELMNESNAGLY</sequence>
<evidence type="ECO:0000313" key="5">
    <source>
        <dbReference type="Proteomes" id="UP001500620"/>
    </source>
</evidence>
<dbReference type="SUPFAM" id="SSF53955">
    <property type="entry name" value="Lysozyme-like"/>
    <property type="match status" value="1"/>
</dbReference>
<feature type="compositionally biased region" description="Low complexity" evidence="1">
    <location>
        <begin position="91"/>
        <end position="103"/>
    </location>
</feature>
<evidence type="ECO:0000259" key="3">
    <source>
        <dbReference type="Pfam" id="PF01464"/>
    </source>
</evidence>
<dbReference type="PANTHER" id="PTHR37423">
    <property type="entry name" value="SOLUBLE LYTIC MUREIN TRANSGLYCOSYLASE-RELATED"/>
    <property type="match status" value="1"/>
</dbReference>
<feature type="compositionally biased region" description="Low complexity" evidence="1">
    <location>
        <begin position="54"/>
        <end position="78"/>
    </location>
</feature>
<reference evidence="5" key="1">
    <citation type="journal article" date="2019" name="Int. J. Syst. Evol. Microbiol.">
        <title>The Global Catalogue of Microorganisms (GCM) 10K type strain sequencing project: providing services to taxonomists for standard genome sequencing and annotation.</title>
        <authorList>
            <consortium name="The Broad Institute Genomics Platform"/>
            <consortium name="The Broad Institute Genome Sequencing Center for Infectious Disease"/>
            <person name="Wu L."/>
            <person name="Ma J."/>
        </authorList>
    </citation>
    <scope>NUCLEOTIDE SEQUENCE [LARGE SCALE GENOMIC DNA]</scope>
    <source>
        <strain evidence="5">JCM 17441</strain>
    </source>
</reference>
<feature type="region of interest" description="Disordered" evidence="1">
    <location>
        <begin position="51"/>
        <end position="122"/>
    </location>
</feature>
<gene>
    <name evidence="4" type="ORF">GCM10022255_060630</name>
</gene>
<dbReference type="Pfam" id="PF01464">
    <property type="entry name" value="SLT"/>
    <property type="match status" value="1"/>
</dbReference>
<dbReference type="Proteomes" id="UP001500620">
    <property type="component" value="Unassembled WGS sequence"/>
</dbReference>
<accession>A0ABP8DFU9</accession>
<dbReference type="InterPro" id="IPR023346">
    <property type="entry name" value="Lysozyme-like_dom_sf"/>
</dbReference>
<keyword evidence="2" id="KW-0812">Transmembrane</keyword>
<dbReference type="Gene3D" id="1.10.530.10">
    <property type="match status" value="1"/>
</dbReference>
<evidence type="ECO:0000256" key="1">
    <source>
        <dbReference type="SAM" id="MobiDB-lite"/>
    </source>
</evidence>